<dbReference type="GO" id="GO:0004181">
    <property type="term" value="F:metallocarboxypeptidase activity"/>
    <property type="evidence" value="ECO:0007669"/>
    <property type="project" value="InterPro"/>
</dbReference>
<evidence type="ECO:0000256" key="2">
    <source>
        <dbReference type="ARBA" id="ARBA00005988"/>
    </source>
</evidence>
<comment type="caution">
    <text evidence="8">The sequence shown here is derived from an EMBL/GenBank/DDBJ whole genome shotgun (WGS) entry which is preliminary data.</text>
</comment>
<dbReference type="PROSITE" id="PS52035">
    <property type="entry name" value="PEPTIDASE_M14"/>
    <property type="match status" value="1"/>
</dbReference>
<keyword evidence="3" id="KW-0378">Hydrolase</keyword>
<comment type="cofactor">
    <cofactor evidence="1">
        <name>Zn(2+)</name>
        <dbReference type="ChEBI" id="CHEBI:29105"/>
    </cofactor>
</comment>
<feature type="domain" description="Peptidase M14" evidence="7">
    <location>
        <begin position="1"/>
        <end position="132"/>
    </location>
</feature>
<dbReference type="SUPFAM" id="SSF53187">
    <property type="entry name" value="Zn-dependent exopeptidases"/>
    <property type="match status" value="1"/>
</dbReference>
<comment type="similarity">
    <text evidence="2 6">Belongs to the peptidase M14 family.</text>
</comment>
<keyword evidence="4" id="KW-0479">Metal-binding</keyword>
<accession>A0A9D4S176</accession>
<evidence type="ECO:0000259" key="7">
    <source>
        <dbReference type="PROSITE" id="PS52035"/>
    </source>
</evidence>
<dbReference type="Proteomes" id="UP000828390">
    <property type="component" value="Unassembled WGS sequence"/>
</dbReference>
<evidence type="ECO:0000256" key="4">
    <source>
        <dbReference type="ARBA" id="ARBA00022723"/>
    </source>
</evidence>
<dbReference type="GO" id="GO:0008270">
    <property type="term" value="F:zinc ion binding"/>
    <property type="evidence" value="ECO:0007669"/>
    <property type="project" value="InterPro"/>
</dbReference>
<dbReference type="InterPro" id="IPR050753">
    <property type="entry name" value="Peptidase_M14_domain"/>
</dbReference>
<keyword evidence="3" id="KW-0645">Protease</keyword>
<dbReference type="Gene3D" id="3.40.630.10">
    <property type="entry name" value="Zn peptidases"/>
    <property type="match status" value="1"/>
</dbReference>
<reference evidence="8" key="1">
    <citation type="journal article" date="2019" name="bioRxiv">
        <title>The Genome of the Zebra Mussel, Dreissena polymorpha: A Resource for Invasive Species Research.</title>
        <authorList>
            <person name="McCartney M.A."/>
            <person name="Auch B."/>
            <person name="Kono T."/>
            <person name="Mallez S."/>
            <person name="Zhang Y."/>
            <person name="Obille A."/>
            <person name="Becker A."/>
            <person name="Abrahante J.E."/>
            <person name="Garbe J."/>
            <person name="Badalamenti J.P."/>
            <person name="Herman A."/>
            <person name="Mangelson H."/>
            <person name="Liachko I."/>
            <person name="Sullivan S."/>
            <person name="Sone E.D."/>
            <person name="Koren S."/>
            <person name="Silverstein K.A.T."/>
            <person name="Beckman K.B."/>
            <person name="Gohl D.M."/>
        </authorList>
    </citation>
    <scope>NUCLEOTIDE SEQUENCE</scope>
    <source>
        <strain evidence="8">Duluth1</strain>
        <tissue evidence="8">Whole animal</tissue>
    </source>
</reference>
<name>A0A9D4S176_DREPO</name>
<proteinExistence type="inferred from homology"/>
<sequence>MHGNEVVSREVLLHLINLYVTSYGTNLTLTQFLNTTTVHIMPSMNPDGYSKPVEGQCEDILGRYNANWVNLNRNFPDLVHDGQIIPVQPETQHVIDWLDDYNFVLSANLHSGHFVASYPYHFYLSGRMSFNP</sequence>
<dbReference type="GO" id="GO:0006518">
    <property type="term" value="P:peptide metabolic process"/>
    <property type="evidence" value="ECO:0007669"/>
    <property type="project" value="TreeGrafter"/>
</dbReference>
<keyword evidence="9" id="KW-1185">Reference proteome</keyword>
<dbReference type="PANTHER" id="PTHR11532">
    <property type="entry name" value="PROTEASE M14 CARBOXYPEPTIDASE"/>
    <property type="match status" value="1"/>
</dbReference>
<evidence type="ECO:0000313" key="9">
    <source>
        <dbReference type="Proteomes" id="UP000828390"/>
    </source>
</evidence>
<dbReference type="InterPro" id="IPR000834">
    <property type="entry name" value="Peptidase_M14"/>
</dbReference>
<protein>
    <recommendedName>
        <fullName evidence="7">Peptidase M14 domain-containing protein</fullName>
    </recommendedName>
</protein>
<dbReference type="EMBL" id="JAIWYP010000001">
    <property type="protein sequence ID" value="KAH3888704.1"/>
    <property type="molecule type" value="Genomic_DNA"/>
</dbReference>
<evidence type="ECO:0000256" key="1">
    <source>
        <dbReference type="ARBA" id="ARBA00001947"/>
    </source>
</evidence>
<keyword evidence="3" id="KW-0121">Carboxypeptidase</keyword>
<evidence type="ECO:0000313" key="8">
    <source>
        <dbReference type="EMBL" id="KAH3888704.1"/>
    </source>
</evidence>
<dbReference type="PROSITE" id="PS00133">
    <property type="entry name" value="CARBOXYPEPT_ZN_2"/>
    <property type="match status" value="1"/>
</dbReference>
<gene>
    <name evidence="8" type="ORF">DPMN_012744</name>
</gene>
<dbReference type="GO" id="GO:0016485">
    <property type="term" value="P:protein processing"/>
    <property type="evidence" value="ECO:0007669"/>
    <property type="project" value="TreeGrafter"/>
</dbReference>
<evidence type="ECO:0000256" key="3">
    <source>
        <dbReference type="ARBA" id="ARBA00022645"/>
    </source>
</evidence>
<dbReference type="GO" id="GO:0005615">
    <property type="term" value="C:extracellular space"/>
    <property type="evidence" value="ECO:0007669"/>
    <property type="project" value="TreeGrafter"/>
</dbReference>
<dbReference type="InterPro" id="IPR057247">
    <property type="entry name" value="CARBOXYPEPT_ZN_2"/>
</dbReference>
<organism evidence="8 9">
    <name type="scientific">Dreissena polymorpha</name>
    <name type="common">Zebra mussel</name>
    <name type="synonym">Mytilus polymorpha</name>
    <dbReference type="NCBI Taxonomy" id="45954"/>
    <lineage>
        <taxon>Eukaryota</taxon>
        <taxon>Metazoa</taxon>
        <taxon>Spiralia</taxon>
        <taxon>Lophotrochozoa</taxon>
        <taxon>Mollusca</taxon>
        <taxon>Bivalvia</taxon>
        <taxon>Autobranchia</taxon>
        <taxon>Heteroconchia</taxon>
        <taxon>Euheterodonta</taxon>
        <taxon>Imparidentia</taxon>
        <taxon>Neoheterodontei</taxon>
        <taxon>Myida</taxon>
        <taxon>Dreissenoidea</taxon>
        <taxon>Dreissenidae</taxon>
        <taxon>Dreissena</taxon>
    </lineage>
</organism>
<comment type="caution">
    <text evidence="6">Lacks conserved residue(s) required for the propagation of feature annotation.</text>
</comment>
<evidence type="ECO:0000256" key="6">
    <source>
        <dbReference type="PROSITE-ProRule" id="PRU01379"/>
    </source>
</evidence>
<dbReference type="PANTHER" id="PTHR11532:SF57">
    <property type="entry name" value="CARBOXYPEPTIDASE D, B"/>
    <property type="match status" value="1"/>
</dbReference>
<evidence type="ECO:0000256" key="5">
    <source>
        <dbReference type="ARBA" id="ARBA00022833"/>
    </source>
</evidence>
<dbReference type="Pfam" id="PF00246">
    <property type="entry name" value="Peptidase_M14"/>
    <property type="match status" value="1"/>
</dbReference>
<dbReference type="AlphaFoldDB" id="A0A9D4S176"/>
<keyword evidence="5" id="KW-0862">Zinc</keyword>
<reference evidence="8" key="2">
    <citation type="submission" date="2020-11" db="EMBL/GenBank/DDBJ databases">
        <authorList>
            <person name="McCartney M.A."/>
            <person name="Auch B."/>
            <person name="Kono T."/>
            <person name="Mallez S."/>
            <person name="Becker A."/>
            <person name="Gohl D.M."/>
            <person name="Silverstein K.A.T."/>
            <person name="Koren S."/>
            <person name="Bechman K.B."/>
            <person name="Herman A."/>
            <person name="Abrahante J.E."/>
            <person name="Garbe J."/>
        </authorList>
    </citation>
    <scope>NUCLEOTIDE SEQUENCE</scope>
    <source>
        <strain evidence="8">Duluth1</strain>
        <tissue evidence="8">Whole animal</tissue>
    </source>
</reference>